<gene>
    <name evidence="2" type="ORF">FDG2_1946</name>
</gene>
<dbReference type="EMBL" id="FLUV01000809">
    <property type="protein sequence ID" value="SBW21228.1"/>
    <property type="molecule type" value="Genomic_DNA"/>
</dbReference>
<protein>
    <submittedName>
        <fullName evidence="2">Uncharacterized protein</fullName>
    </submittedName>
</protein>
<dbReference type="Proteomes" id="UP000199013">
    <property type="component" value="Unassembled WGS sequence"/>
</dbReference>
<evidence type="ECO:0000313" key="2">
    <source>
        <dbReference type="EMBL" id="SBW21228.1"/>
    </source>
</evidence>
<dbReference type="AlphaFoldDB" id="A0A1C3NWN9"/>
<feature type="compositionally biased region" description="Low complexity" evidence="1">
    <location>
        <begin position="55"/>
        <end position="64"/>
    </location>
</feature>
<sequence>MGIPPTRTSVRPHPGTHPTLDAPRQPYVTASHPGSPDLGAQLQARRAEAERRAAPRPAIRPDAASDGEGSRWPGYGNILDGIDVI</sequence>
<evidence type="ECO:0000256" key="1">
    <source>
        <dbReference type="SAM" id="MobiDB-lite"/>
    </source>
</evidence>
<feature type="region of interest" description="Disordered" evidence="1">
    <location>
        <begin position="1"/>
        <end position="85"/>
    </location>
</feature>
<evidence type="ECO:0000313" key="3">
    <source>
        <dbReference type="Proteomes" id="UP000199013"/>
    </source>
</evidence>
<name>A0A1C3NWN9_9ACTN</name>
<reference evidence="3" key="1">
    <citation type="submission" date="2016-02" db="EMBL/GenBank/DDBJ databases">
        <authorList>
            <person name="Wibberg D."/>
        </authorList>
    </citation>
    <scope>NUCLEOTIDE SEQUENCE [LARGE SCALE GENOMIC DNA]</scope>
</reference>
<keyword evidence="3" id="KW-1185">Reference proteome</keyword>
<organism evidence="2 3">
    <name type="scientific">Candidatus Protofrankia californiensis</name>
    <dbReference type="NCBI Taxonomy" id="1839754"/>
    <lineage>
        <taxon>Bacteria</taxon>
        <taxon>Bacillati</taxon>
        <taxon>Actinomycetota</taxon>
        <taxon>Actinomycetes</taxon>
        <taxon>Frankiales</taxon>
        <taxon>Frankiaceae</taxon>
        <taxon>Protofrankia</taxon>
    </lineage>
</organism>
<accession>A0A1C3NWN9</accession>
<proteinExistence type="predicted"/>